<accession>A0A8K0MWD2</accession>
<reference evidence="1" key="2">
    <citation type="submission" date="2019-07" db="EMBL/GenBank/DDBJ databases">
        <authorList>
            <person name="Yang Y."/>
            <person name="Bocs S."/>
            <person name="Baudouin L."/>
        </authorList>
    </citation>
    <scope>NUCLEOTIDE SEQUENCE</scope>
    <source>
        <tissue evidence="1">Spear leaf of Hainan Tall coconut</tissue>
    </source>
</reference>
<proteinExistence type="predicted"/>
<name>A0A8K0MWD2_COCNU</name>
<keyword evidence="2" id="KW-1185">Reference proteome</keyword>
<dbReference type="EMBL" id="CM017873">
    <property type="protein sequence ID" value="KAG1330546.1"/>
    <property type="molecule type" value="Genomic_DNA"/>
</dbReference>
<evidence type="ECO:0000313" key="2">
    <source>
        <dbReference type="Proteomes" id="UP000797356"/>
    </source>
</evidence>
<dbReference type="Proteomes" id="UP000797356">
    <property type="component" value="Chromosome 2"/>
</dbReference>
<evidence type="ECO:0000313" key="1">
    <source>
        <dbReference type="EMBL" id="KAG1330546.1"/>
    </source>
</evidence>
<protein>
    <submittedName>
        <fullName evidence="1">Uncharacterized protein</fullName>
    </submittedName>
</protein>
<gene>
    <name evidence="1" type="ORF">COCNU_02G005140</name>
</gene>
<sequence>MFVLCFLAKLLAFFAPLLLSVAAILAVARWGFEPQAFEQQVNDQVANAADFLFTYRAAESVVPAKRPPVQEADHG</sequence>
<dbReference type="AlphaFoldDB" id="A0A8K0MWD2"/>
<reference evidence="1" key="1">
    <citation type="journal article" date="2017" name="Gigascience">
        <title>The genome draft of coconut (Cocos nucifera).</title>
        <authorList>
            <person name="Xiao Y."/>
            <person name="Xu P."/>
            <person name="Fan H."/>
            <person name="Baudouin L."/>
            <person name="Xia W."/>
            <person name="Bocs S."/>
            <person name="Xu J."/>
            <person name="Li Q."/>
            <person name="Guo A."/>
            <person name="Zhou L."/>
            <person name="Li J."/>
            <person name="Wu Y."/>
            <person name="Ma Z."/>
            <person name="Armero A."/>
            <person name="Issali A.E."/>
            <person name="Liu N."/>
            <person name="Peng M."/>
            <person name="Yang Y."/>
        </authorList>
    </citation>
    <scope>NUCLEOTIDE SEQUENCE</scope>
    <source>
        <tissue evidence="1">Spear leaf of Hainan Tall coconut</tissue>
    </source>
</reference>
<organism evidence="1 2">
    <name type="scientific">Cocos nucifera</name>
    <name type="common">Coconut palm</name>
    <dbReference type="NCBI Taxonomy" id="13894"/>
    <lineage>
        <taxon>Eukaryota</taxon>
        <taxon>Viridiplantae</taxon>
        <taxon>Streptophyta</taxon>
        <taxon>Embryophyta</taxon>
        <taxon>Tracheophyta</taxon>
        <taxon>Spermatophyta</taxon>
        <taxon>Magnoliopsida</taxon>
        <taxon>Liliopsida</taxon>
        <taxon>Arecaceae</taxon>
        <taxon>Arecoideae</taxon>
        <taxon>Cocoseae</taxon>
        <taxon>Attaleinae</taxon>
        <taxon>Cocos</taxon>
    </lineage>
</organism>
<comment type="caution">
    <text evidence="1">The sequence shown here is derived from an EMBL/GenBank/DDBJ whole genome shotgun (WGS) entry which is preliminary data.</text>
</comment>